<dbReference type="AlphaFoldDB" id="A0A0G1WBW9"/>
<dbReference type="Proteomes" id="UP000034120">
    <property type="component" value="Unassembled WGS sequence"/>
</dbReference>
<keyword evidence="1" id="KW-0812">Transmembrane</keyword>
<evidence type="ECO:0000313" key="2">
    <source>
        <dbReference type="EMBL" id="KKW16311.1"/>
    </source>
</evidence>
<feature type="transmembrane region" description="Helical" evidence="1">
    <location>
        <begin position="49"/>
        <end position="67"/>
    </location>
</feature>
<feature type="transmembrane region" description="Helical" evidence="1">
    <location>
        <begin position="79"/>
        <end position="100"/>
    </location>
</feature>
<gene>
    <name evidence="2" type="ORF">UY57_C0041G0003</name>
</gene>
<accession>A0A0G1WBW9</accession>
<dbReference type="EMBL" id="LCQM01000041">
    <property type="protein sequence ID" value="KKW16311.1"/>
    <property type="molecule type" value="Genomic_DNA"/>
</dbReference>
<name>A0A0G1WBW9_9BACT</name>
<organism evidence="2 3">
    <name type="scientific">Candidatus Kaiserbacteria bacterium GW2011_GWB1_50_17</name>
    <dbReference type="NCBI Taxonomy" id="1618673"/>
    <lineage>
        <taxon>Bacteria</taxon>
        <taxon>Candidatus Kaiseribacteriota</taxon>
    </lineage>
</organism>
<comment type="caution">
    <text evidence="2">The sequence shown here is derived from an EMBL/GenBank/DDBJ whole genome shotgun (WGS) entry which is preliminary data.</text>
</comment>
<keyword evidence="1" id="KW-1133">Transmembrane helix</keyword>
<sequence>MNNKTLMRFLQAAAIGSIVASILIAILTIVGEEWVPLKDWLKNTFTHHWLGKGALAIVAFSLVTLWQGYVCSGEKTVQAIWYAVIAALLSAVAMTGFFILHTFQLV</sequence>
<protein>
    <submittedName>
        <fullName evidence="2">Uncharacterized protein</fullName>
    </submittedName>
</protein>
<keyword evidence="1" id="KW-0472">Membrane</keyword>
<evidence type="ECO:0000256" key="1">
    <source>
        <dbReference type="SAM" id="Phobius"/>
    </source>
</evidence>
<proteinExistence type="predicted"/>
<feature type="transmembrane region" description="Helical" evidence="1">
    <location>
        <begin position="12"/>
        <end position="29"/>
    </location>
</feature>
<reference evidence="2 3" key="1">
    <citation type="journal article" date="2015" name="Nature">
        <title>rRNA introns, odd ribosomes, and small enigmatic genomes across a large radiation of phyla.</title>
        <authorList>
            <person name="Brown C.T."/>
            <person name="Hug L.A."/>
            <person name="Thomas B.C."/>
            <person name="Sharon I."/>
            <person name="Castelle C.J."/>
            <person name="Singh A."/>
            <person name="Wilkins M.J."/>
            <person name="Williams K.H."/>
            <person name="Banfield J.F."/>
        </authorList>
    </citation>
    <scope>NUCLEOTIDE SEQUENCE [LARGE SCALE GENOMIC DNA]</scope>
</reference>
<evidence type="ECO:0000313" key="3">
    <source>
        <dbReference type="Proteomes" id="UP000034120"/>
    </source>
</evidence>